<dbReference type="Proteomes" id="UP000321051">
    <property type="component" value="Unassembled WGS sequence"/>
</dbReference>
<dbReference type="OrthoDB" id="143422at2"/>
<feature type="domain" description="PucR C-terminal helix-turn-helix" evidence="2">
    <location>
        <begin position="475"/>
        <end position="532"/>
    </location>
</feature>
<evidence type="ECO:0000313" key="3">
    <source>
        <dbReference type="EMBL" id="GEK58386.1"/>
    </source>
</evidence>
<evidence type="ECO:0008006" key="5">
    <source>
        <dbReference type="Google" id="ProtNLM"/>
    </source>
</evidence>
<gene>
    <name evidence="3" type="ORF">MHA01_12910</name>
</gene>
<dbReference type="Gene3D" id="1.10.10.2840">
    <property type="entry name" value="PucR C-terminal helix-turn-helix domain"/>
    <property type="match status" value="1"/>
</dbReference>
<dbReference type="EMBL" id="BJUN01000006">
    <property type="protein sequence ID" value="GEK58386.1"/>
    <property type="molecule type" value="Genomic_DNA"/>
</dbReference>
<dbReference type="Pfam" id="PF13556">
    <property type="entry name" value="HTH_30"/>
    <property type="match status" value="1"/>
</dbReference>
<proteinExistence type="predicted"/>
<dbReference type="InterPro" id="IPR012914">
    <property type="entry name" value="PucR_dom"/>
</dbReference>
<comment type="caution">
    <text evidence="3">The sequence shown here is derived from an EMBL/GenBank/DDBJ whole genome shotgun (WGS) entry which is preliminary data.</text>
</comment>
<keyword evidence="4" id="KW-1185">Reference proteome</keyword>
<dbReference type="RefSeq" id="WP_079475380.1">
    <property type="nucleotide sequence ID" value="NZ_BJUN01000006.1"/>
</dbReference>
<evidence type="ECO:0000313" key="4">
    <source>
        <dbReference type="Proteomes" id="UP000321051"/>
    </source>
</evidence>
<evidence type="ECO:0000259" key="2">
    <source>
        <dbReference type="Pfam" id="PF13556"/>
    </source>
</evidence>
<organism evidence="3 4">
    <name type="scientific">Marinococcus halophilus</name>
    <dbReference type="NCBI Taxonomy" id="1371"/>
    <lineage>
        <taxon>Bacteria</taxon>
        <taxon>Bacillati</taxon>
        <taxon>Bacillota</taxon>
        <taxon>Bacilli</taxon>
        <taxon>Bacillales</taxon>
        <taxon>Bacillaceae</taxon>
        <taxon>Marinococcus</taxon>
    </lineage>
</organism>
<name>A0A510Y4U5_MARHA</name>
<dbReference type="PANTHER" id="PTHR33744:SF1">
    <property type="entry name" value="DNA-BINDING TRANSCRIPTIONAL ACTIVATOR ADER"/>
    <property type="match status" value="1"/>
</dbReference>
<sequence length="542" mass="63442">MNSITVNEILKNNLFKKAEIVSGKGGLEKRVRWVHIMEVTDFSSLLDGQEMILTTGIGLSNNEVSPQEYLEQLIEKEISCICIELGTYVNEVDAKMIDLSNKFSLPIIIFKEEVKFVEITQSINSLLINRHYNNLKKLDSLSQQFQSFAAVPNGYVKVIKCLHDYVKFPTVYISTNNDILFFPELERKEWETHISKIQELNDHNTKSIDINFGNKRIVLKRIEILNQLWGTLAIIIPIEEPNELINLMLDRASMTISNQLLYNRFQEEKKLHEEQAWVNEIIHQNITDEATARAQLGTLNIDRNKINYFVFTLEGQVSKKNFDNFSSNNAYYHLALVLRNYFKQKGHYPFINQMKDSQFVAIILNSESSSINKTELLDIESFLEKNTNEFINYEYGISQIYHQLIEASNAYRETTQVIQTGRMLQNQEVNVSPFFSDLGAYQMLYNLKDNYDISEFVTEQLGPTFWKELNKNPYLYNTLREYLRCQCVKKDTAKQLYIARQTLYYRLEKIENYLGYKIKDNYQKRLGLELAILFADMLPMKK</sequence>
<evidence type="ECO:0000259" key="1">
    <source>
        <dbReference type="Pfam" id="PF07905"/>
    </source>
</evidence>
<dbReference type="InterPro" id="IPR025736">
    <property type="entry name" value="PucR_C-HTH_dom"/>
</dbReference>
<dbReference type="STRING" id="1371.GCA_900166605_01560"/>
<feature type="domain" description="Purine catabolism PurC-like" evidence="1">
    <location>
        <begin position="8"/>
        <end position="126"/>
    </location>
</feature>
<accession>A0A510Y4U5</accession>
<dbReference type="InterPro" id="IPR042070">
    <property type="entry name" value="PucR_C-HTH_sf"/>
</dbReference>
<dbReference type="AlphaFoldDB" id="A0A510Y4U5"/>
<dbReference type="Pfam" id="PF07905">
    <property type="entry name" value="PucR"/>
    <property type="match status" value="1"/>
</dbReference>
<reference evidence="3 4" key="1">
    <citation type="submission" date="2019-07" db="EMBL/GenBank/DDBJ databases">
        <title>Whole genome shotgun sequence of Marinococcus halophilus NBRC 102359.</title>
        <authorList>
            <person name="Hosoyama A."/>
            <person name="Uohara A."/>
            <person name="Ohji S."/>
            <person name="Ichikawa N."/>
        </authorList>
    </citation>
    <scope>NUCLEOTIDE SEQUENCE [LARGE SCALE GENOMIC DNA]</scope>
    <source>
        <strain evidence="3 4">NBRC 102359</strain>
    </source>
</reference>
<dbReference type="InterPro" id="IPR051448">
    <property type="entry name" value="CdaR-like_regulators"/>
</dbReference>
<protein>
    <recommendedName>
        <fullName evidence="5">PucR family transcriptional regulator</fullName>
    </recommendedName>
</protein>
<dbReference type="PANTHER" id="PTHR33744">
    <property type="entry name" value="CARBOHYDRATE DIACID REGULATOR"/>
    <property type="match status" value="1"/>
</dbReference>